<comment type="caution">
    <text evidence="3">The sequence shown here is derived from an EMBL/GenBank/DDBJ whole genome shotgun (WGS) entry which is preliminary data.</text>
</comment>
<dbReference type="EMBL" id="JBHSRD010000004">
    <property type="protein sequence ID" value="MFC6008245.1"/>
    <property type="molecule type" value="Genomic_DNA"/>
</dbReference>
<organism evidence="3 4">
    <name type="scientific">Angustibacter luteus</name>
    <dbReference type="NCBI Taxonomy" id="658456"/>
    <lineage>
        <taxon>Bacteria</taxon>
        <taxon>Bacillati</taxon>
        <taxon>Actinomycetota</taxon>
        <taxon>Actinomycetes</taxon>
        <taxon>Kineosporiales</taxon>
        <taxon>Kineosporiaceae</taxon>
    </lineage>
</organism>
<feature type="transmembrane region" description="Helical" evidence="1">
    <location>
        <begin position="65"/>
        <end position="82"/>
    </location>
</feature>
<keyword evidence="1" id="KW-1133">Transmembrane helix</keyword>
<keyword evidence="4" id="KW-1185">Reference proteome</keyword>
<dbReference type="RefSeq" id="WP_345715063.1">
    <property type="nucleotide sequence ID" value="NZ_BAABFP010000002.1"/>
</dbReference>
<accession>A0ABW1JH07</accession>
<feature type="domain" description="Protein-glutamine gamma-glutamyltransferase-like C-terminal" evidence="2">
    <location>
        <begin position="130"/>
        <end position="199"/>
    </location>
</feature>
<evidence type="ECO:0000313" key="4">
    <source>
        <dbReference type="Proteomes" id="UP001596189"/>
    </source>
</evidence>
<evidence type="ECO:0000259" key="2">
    <source>
        <dbReference type="Pfam" id="PF13559"/>
    </source>
</evidence>
<protein>
    <submittedName>
        <fullName evidence="3">DUF4129 domain-containing protein</fullName>
    </submittedName>
</protein>
<keyword evidence="1" id="KW-0472">Membrane</keyword>
<name>A0ABW1JH07_9ACTN</name>
<evidence type="ECO:0000256" key="1">
    <source>
        <dbReference type="SAM" id="Phobius"/>
    </source>
</evidence>
<dbReference type="Proteomes" id="UP001596189">
    <property type="component" value="Unassembled WGS sequence"/>
</dbReference>
<dbReference type="InterPro" id="IPR025403">
    <property type="entry name" value="TgpA-like_C"/>
</dbReference>
<reference evidence="4" key="1">
    <citation type="journal article" date="2019" name="Int. J. Syst. Evol. Microbiol.">
        <title>The Global Catalogue of Microorganisms (GCM) 10K type strain sequencing project: providing services to taxonomists for standard genome sequencing and annotation.</title>
        <authorList>
            <consortium name="The Broad Institute Genomics Platform"/>
            <consortium name="The Broad Institute Genome Sequencing Center for Infectious Disease"/>
            <person name="Wu L."/>
            <person name="Ma J."/>
        </authorList>
    </citation>
    <scope>NUCLEOTIDE SEQUENCE [LARGE SCALE GENOMIC DNA]</scope>
    <source>
        <strain evidence="4">KACC 14249</strain>
    </source>
</reference>
<gene>
    <name evidence="3" type="ORF">ACFQDO_14000</name>
</gene>
<evidence type="ECO:0000313" key="3">
    <source>
        <dbReference type="EMBL" id="MFC6008245.1"/>
    </source>
</evidence>
<sequence length="213" mass="23227">MSLGSANAPLEPGRELARQWARQELSDPVYARARPGWLRRAVDWALDQLSRIEIHPTRLTDPRTAVVLLVALAVVVLVVVRLRRGRLRGAAQDAERRELFGAVARTAAAHRRLADEAAAAERWADAVRERFRAVVRTLDERALLDDRPGRTADEAAGEAGRVLPDLAAGLTDAARRFDDVTYGDAAAGPADDARLRALDQAVTQARLPVGARP</sequence>
<keyword evidence="1" id="KW-0812">Transmembrane</keyword>
<proteinExistence type="predicted"/>
<dbReference type="Pfam" id="PF13559">
    <property type="entry name" value="DUF4129"/>
    <property type="match status" value="1"/>
</dbReference>